<dbReference type="EMBL" id="JANBPG010000096">
    <property type="protein sequence ID" value="KAJ1900191.1"/>
    <property type="molecule type" value="Genomic_DNA"/>
</dbReference>
<sequence>MASNQPPVQPPPPHSPPSETRKKQKTKQHSGTPMRTDESQAESGRSSPMAISTPATAGGPAENSDSAPLRTLMDTDAIRVKIAVDYESAPDDLRAGLRQVADNHNVAYFYHTECGAAAQYLWTVRFERVADESVLPSGSYEVSGSGGDLVVRYHRIIDAFRALGQVLTAARAAEVAARTSGDDRSLSSPDFTIAETAQFETLALMIDCSRNGVLCVKSIFAMLRNMALMGFNMLQLYTEDTYKVADEPFFGYLRGGYTQQELRTVDDYAYSMGIEVVACIQTLGHLGQILQWPRYAGIRDTNEVVLSRLPETYALLEKLIATVSTPLRSRRIHIGMDEAYGVGEGRFRTLFGAQEGTAIFVEHLGRVNDICKRHGLRPMLWSDMLFCLAAKNNALYAYYDQTNSPASALAKVEGIPPDVDLVFWDYYHTAPEIYTRKIQQHRELGCANPWMASGAWTWTRFWCHLPFSFESNCASLVAAKSPEGRVSSFMLTIWGDEGNECDFFSALPVMLYAGNHAYTAKPEIDVDFMENTFAAICGGSLGDWMHASRIDEIPQADTLHVRAQLPSNMSKWVLWEDPMLSFMSPQYATLDLELHFTEIADRLLNCALSSTNTGMSAVPNGTSTVRYPLNRLLRMPGLLARVLELKCNLRAKLVGPYRAENHVALLQVAETRLRPLIEAQRELWLYHRSRWHCIYKPFGWETLELRYGGLAARLQTMYDRIVAYCLQQPCSSLRRSRAIGIAAGVSRHPGLLPQSALRSHNPSKCADNILLSPKNIDNSRQSVDSNDALADALSSVGSASIVPGPSMSAENGSGLSLGAAPSWLPVAATAAAADAMPIPAMANMQHNNVKTAFATNDSPEAEAPLTSIGLGWPVTAATTILPSQPVQSLPQLDTAGIEFGNSIITPFPQPTMNLNDFMPVSAAMATASQCTDGVTTINALGVHELGGEGDFWLQPAPLLPPELNPILGVPSGIGCLGEEDDNIVDSIPELDEDLHCIYENAYTSLLLDYGRVSAPSRLG</sequence>
<accession>A0ACC1ISS5</accession>
<evidence type="ECO:0000313" key="2">
    <source>
        <dbReference type="Proteomes" id="UP001150581"/>
    </source>
</evidence>
<name>A0ACC1ISS5_9FUNG</name>
<gene>
    <name evidence="1" type="ORF">LPJ66_001626</name>
</gene>
<comment type="caution">
    <text evidence="1">The sequence shown here is derived from an EMBL/GenBank/DDBJ whole genome shotgun (WGS) entry which is preliminary data.</text>
</comment>
<keyword evidence="2" id="KW-1185">Reference proteome</keyword>
<reference evidence="1" key="1">
    <citation type="submission" date="2022-07" db="EMBL/GenBank/DDBJ databases">
        <title>Phylogenomic reconstructions and comparative analyses of Kickxellomycotina fungi.</title>
        <authorList>
            <person name="Reynolds N.K."/>
            <person name="Stajich J.E."/>
            <person name="Barry K."/>
            <person name="Grigoriev I.V."/>
            <person name="Crous P."/>
            <person name="Smith M.E."/>
        </authorList>
    </citation>
    <scope>NUCLEOTIDE SEQUENCE</scope>
    <source>
        <strain evidence="1">Benny 63K</strain>
    </source>
</reference>
<dbReference type="Proteomes" id="UP001150581">
    <property type="component" value="Unassembled WGS sequence"/>
</dbReference>
<proteinExistence type="predicted"/>
<organism evidence="1 2">
    <name type="scientific">Kickxella alabastrina</name>
    <dbReference type="NCBI Taxonomy" id="61397"/>
    <lineage>
        <taxon>Eukaryota</taxon>
        <taxon>Fungi</taxon>
        <taxon>Fungi incertae sedis</taxon>
        <taxon>Zoopagomycota</taxon>
        <taxon>Kickxellomycotina</taxon>
        <taxon>Kickxellomycetes</taxon>
        <taxon>Kickxellales</taxon>
        <taxon>Kickxellaceae</taxon>
        <taxon>Kickxella</taxon>
    </lineage>
</organism>
<evidence type="ECO:0000313" key="1">
    <source>
        <dbReference type="EMBL" id="KAJ1900191.1"/>
    </source>
</evidence>
<protein>
    <submittedName>
        <fullName evidence="1">Uncharacterized protein</fullName>
    </submittedName>
</protein>